<keyword evidence="3" id="KW-1185">Reference proteome</keyword>
<dbReference type="Gene3D" id="3.30.70.100">
    <property type="match status" value="1"/>
</dbReference>
<protein>
    <submittedName>
        <fullName evidence="2">Uncharacterized protein</fullName>
    </submittedName>
</protein>
<reference evidence="2 3" key="1">
    <citation type="submission" date="2016-10" db="EMBL/GenBank/DDBJ databases">
        <authorList>
            <person name="de Groot N.N."/>
        </authorList>
    </citation>
    <scope>NUCLEOTIDE SEQUENCE [LARGE SCALE GENOMIC DNA]</scope>
    <source>
        <strain evidence="2 3">DSM 6059</strain>
    </source>
</reference>
<proteinExistence type="predicted"/>
<dbReference type="RefSeq" id="WP_091991123.1">
    <property type="nucleotide sequence ID" value="NZ_FOLO01000072.1"/>
</dbReference>
<keyword evidence="1" id="KW-1133">Transmembrane helix</keyword>
<dbReference type="AlphaFoldDB" id="A0A1I1TNQ6"/>
<accession>A0A1I1TNQ6</accession>
<feature type="transmembrane region" description="Helical" evidence="1">
    <location>
        <begin position="181"/>
        <end position="202"/>
    </location>
</feature>
<dbReference type="Proteomes" id="UP000198862">
    <property type="component" value="Unassembled WGS sequence"/>
</dbReference>
<evidence type="ECO:0000256" key="1">
    <source>
        <dbReference type="SAM" id="Phobius"/>
    </source>
</evidence>
<gene>
    <name evidence="2" type="ORF">SAMN02745724_04948</name>
</gene>
<dbReference type="EMBL" id="FOLO01000072">
    <property type="protein sequence ID" value="SFD60262.1"/>
    <property type="molecule type" value="Genomic_DNA"/>
</dbReference>
<dbReference type="OrthoDB" id="8911774at2"/>
<sequence>MRLNIKKVMLGFMPILAIFLLAFWYQSFNNPLTQAEVKHYINLIKNQPNNPGKHDISALSHFLANDDGKSFYTVNLYQYNIKADYSNAALNQISGRKAFNKFSKVMIKLLAQQGSHPIFGSDWRHELTTPWHRVVIVRYRSRRDIAEIFIKPEFIQASEHKWAGLAKNERMLVQGLHIPEFSSLFIFAVMIVSILLFTMKVLKRK</sequence>
<evidence type="ECO:0000313" key="2">
    <source>
        <dbReference type="EMBL" id="SFD60262.1"/>
    </source>
</evidence>
<evidence type="ECO:0000313" key="3">
    <source>
        <dbReference type="Proteomes" id="UP000198862"/>
    </source>
</evidence>
<name>A0A1I1TNQ6_9GAMM</name>
<keyword evidence="1" id="KW-0472">Membrane</keyword>
<organism evidence="2 3">
    <name type="scientific">Pseudoalteromonas denitrificans DSM 6059</name>
    <dbReference type="NCBI Taxonomy" id="1123010"/>
    <lineage>
        <taxon>Bacteria</taxon>
        <taxon>Pseudomonadati</taxon>
        <taxon>Pseudomonadota</taxon>
        <taxon>Gammaproteobacteria</taxon>
        <taxon>Alteromonadales</taxon>
        <taxon>Pseudoalteromonadaceae</taxon>
        <taxon>Pseudoalteromonas</taxon>
    </lineage>
</organism>
<keyword evidence="1" id="KW-0812">Transmembrane</keyword>